<dbReference type="PROSITE" id="PS50234">
    <property type="entry name" value="VWFA"/>
    <property type="match status" value="1"/>
</dbReference>
<dbReference type="InterPro" id="IPR002035">
    <property type="entry name" value="VWF_A"/>
</dbReference>
<dbReference type="CDD" id="cd00037">
    <property type="entry name" value="CLECT"/>
    <property type="match status" value="1"/>
</dbReference>
<protein>
    <recommendedName>
        <fullName evidence="5">C-type lectin</fullName>
    </recommendedName>
</protein>
<sequence length="538" mass="59669">MILLSYDTSSLKKQTSIVEELLGEIDLEQSPDDVEIRLGIWGIFGGEKGMYKATAKNSPEGLCDDLRAIRTKKEQPNMMNMTDVIDALYNCTCMHTFTKLILLSLSDDPMQYENAIDKYEELKLAPRNWTMWTLQIIAATDKNLTLFSTSGADVVQIPIQRRAARFALKCTVASTCDRTQRCGSTSTIASTTPKPTTAIRSISTTTLPPVTPLPPVSVNVTSGCPCVPEKLWLDVMLLIDNADSLPPNDLEAIEEFFETIVLQMSLGQGIGQHTRIGLVTYASEAELVYPLTYFNSSTQFLDEFKIPWVGGGMLDLYKGLRLTVDYLEANARPNVRQGVGDPTQLANIFNQDNVIITIGYKATHGDGTAPALGQFAKPHYNLTTDQLHASPVINLLCEANCFCADYWQPYQPNIWQGAENGCYKGNVAMRNYPDAQASCRADGGAMVSIEDEKKAAFIGNDVPMTLWNANTSQYSANEALETDFFIGAYCVGDLCTWDDGRPFGNYTPWENSPDEQQGEFCVVQSRISLIWYRFLAHL</sequence>
<dbReference type="InterPro" id="IPR016186">
    <property type="entry name" value="C-type_lectin-like/link_sf"/>
</dbReference>
<dbReference type="Proteomes" id="UP001177023">
    <property type="component" value="Unassembled WGS sequence"/>
</dbReference>
<reference evidence="3" key="1">
    <citation type="submission" date="2023-06" db="EMBL/GenBank/DDBJ databases">
        <authorList>
            <person name="Delattre M."/>
        </authorList>
    </citation>
    <scope>NUCLEOTIDE SEQUENCE</scope>
    <source>
        <strain evidence="3">AF72</strain>
    </source>
</reference>
<dbReference type="PANTHER" id="PTHR31024:SF3">
    <property type="entry name" value="C-TYPE LECTIN-RELATED"/>
    <property type="match status" value="1"/>
</dbReference>
<dbReference type="Gene3D" id="3.10.100.10">
    <property type="entry name" value="Mannose-Binding Protein A, subunit A"/>
    <property type="match status" value="1"/>
</dbReference>
<organism evidence="3 4">
    <name type="scientific">Mesorhabditis spiculigera</name>
    <dbReference type="NCBI Taxonomy" id="96644"/>
    <lineage>
        <taxon>Eukaryota</taxon>
        <taxon>Metazoa</taxon>
        <taxon>Ecdysozoa</taxon>
        <taxon>Nematoda</taxon>
        <taxon>Chromadorea</taxon>
        <taxon>Rhabditida</taxon>
        <taxon>Rhabditina</taxon>
        <taxon>Rhabditomorpha</taxon>
        <taxon>Rhabditoidea</taxon>
        <taxon>Rhabditidae</taxon>
        <taxon>Mesorhabditinae</taxon>
        <taxon>Mesorhabditis</taxon>
    </lineage>
</organism>
<dbReference type="InterPro" id="IPR016187">
    <property type="entry name" value="CTDL_fold"/>
</dbReference>
<evidence type="ECO:0008006" key="5">
    <source>
        <dbReference type="Google" id="ProtNLM"/>
    </source>
</evidence>
<dbReference type="SUPFAM" id="SSF53300">
    <property type="entry name" value="vWA-like"/>
    <property type="match status" value="1"/>
</dbReference>
<dbReference type="EMBL" id="CATQJA010002657">
    <property type="protein sequence ID" value="CAJ0579732.1"/>
    <property type="molecule type" value="Genomic_DNA"/>
</dbReference>
<dbReference type="SMART" id="SM00327">
    <property type="entry name" value="VWA"/>
    <property type="match status" value="1"/>
</dbReference>
<dbReference type="SUPFAM" id="SSF56436">
    <property type="entry name" value="C-type lectin-like"/>
    <property type="match status" value="1"/>
</dbReference>
<evidence type="ECO:0000313" key="4">
    <source>
        <dbReference type="Proteomes" id="UP001177023"/>
    </source>
</evidence>
<name>A0AA36D4L5_9BILA</name>
<feature type="non-terminal residue" evidence="3">
    <location>
        <position position="1"/>
    </location>
</feature>
<dbReference type="SMART" id="SM00034">
    <property type="entry name" value="CLECT"/>
    <property type="match status" value="1"/>
</dbReference>
<feature type="domain" description="VWFA" evidence="2">
    <location>
        <begin position="234"/>
        <end position="358"/>
    </location>
</feature>
<feature type="domain" description="C-type lectin" evidence="1">
    <location>
        <begin position="418"/>
        <end position="531"/>
    </location>
</feature>
<dbReference type="PANTHER" id="PTHR31024">
    <property type="entry name" value="C-TYPE LECTIN"/>
    <property type="match status" value="1"/>
</dbReference>
<dbReference type="InterPro" id="IPR036465">
    <property type="entry name" value="vWFA_dom_sf"/>
</dbReference>
<dbReference type="PROSITE" id="PS50041">
    <property type="entry name" value="C_TYPE_LECTIN_2"/>
    <property type="match status" value="1"/>
</dbReference>
<proteinExistence type="predicted"/>
<dbReference type="Pfam" id="PF00092">
    <property type="entry name" value="VWA"/>
    <property type="match status" value="1"/>
</dbReference>
<dbReference type="CDD" id="cd00198">
    <property type="entry name" value="vWFA"/>
    <property type="match status" value="1"/>
</dbReference>
<gene>
    <name evidence="3" type="ORF">MSPICULIGERA_LOCUS17939</name>
</gene>
<dbReference type="AlphaFoldDB" id="A0AA36D4L5"/>
<dbReference type="InterPro" id="IPR001304">
    <property type="entry name" value="C-type_lectin-like"/>
</dbReference>
<evidence type="ECO:0000313" key="3">
    <source>
        <dbReference type="EMBL" id="CAJ0579732.1"/>
    </source>
</evidence>
<evidence type="ECO:0000259" key="2">
    <source>
        <dbReference type="PROSITE" id="PS50234"/>
    </source>
</evidence>
<keyword evidence="4" id="KW-1185">Reference proteome</keyword>
<evidence type="ECO:0000259" key="1">
    <source>
        <dbReference type="PROSITE" id="PS50041"/>
    </source>
</evidence>
<accession>A0AA36D4L5</accession>
<dbReference type="Gene3D" id="3.40.50.410">
    <property type="entry name" value="von Willebrand factor, type A domain"/>
    <property type="match status" value="1"/>
</dbReference>
<comment type="caution">
    <text evidence="3">The sequence shown here is derived from an EMBL/GenBank/DDBJ whole genome shotgun (WGS) entry which is preliminary data.</text>
</comment>